<proteinExistence type="predicted"/>
<evidence type="ECO:0000313" key="2">
    <source>
        <dbReference type="Proteomes" id="UP001516400"/>
    </source>
</evidence>
<name>A0ABD2P6D3_9CUCU</name>
<dbReference type="AlphaFoldDB" id="A0ABD2P6D3"/>
<gene>
    <name evidence="1" type="ORF">HHI36_001095</name>
</gene>
<dbReference type="Proteomes" id="UP001516400">
    <property type="component" value="Unassembled WGS sequence"/>
</dbReference>
<sequence length="156" mass="17947">MTEQFPSSNGKSTKFSSFSIDSLLSKNVKDIDHASVTSVPVSNVEFYSQADMKNTFEKYFCAPLQECCSSLVKDNSSVKETNKMEDFDNEVVSTSNDFYHSSRSREEGETNTCKIVTNYDQQSVKLKKIFKYFNLSIFVFVKYMNVKYNIRMDVES</sequence>
<dbReference type="EMBL" id="JABFTP020000185">
    <property type="protein sequence ID" value="KAL3286594.1"/>
    <property type="molecule type" value="Genomic_DNA"/>
</dbReference>
<organism evidence="1 2">
    <name type="scientific">Cryptolaemus montrouzieri</name>
    <dbReference type="NCBI Taxonomy" id="559131"/>
    <lineage>
        <taxon>Eukaryota</taxon>
        <taxon>Metazoa</taxon>
        <taxon>Ecdysozoa</taxon>
        <taxon>Arthropoda</taxon>
        <taxon>Hexapoda</taxon>
        <taxon>Insecta</taxon>
        <taxon>Pterygota</taxon>
        <taxon>Neoptera</taxon>
        <taxon>Endopterygota</taxon>
        <taxon>Coleoptera</taxon>
        <taxon>Polyphaga</taxon>
        <taxon>Cucujiformia</taxon>
        <taxon>Coccinelloidea</taxon>
        <taxon>Coccinellidae</taxon>
        <taxon>Scymninae</taxon>
        <taxon>Scymnini</taxon>
        <taxon>Cryptolaemus</taxon>
    </lineage>
</organism>
<accession>A0ABD2P6D3</accession>
<keyword evidence="2" id="KW-1185">Reference proteome</keyword>
<evidence type="ECO:0000313" key="1">
    <source>
        <dbReference type="EMBL" id="KAL3286594.1"/>
    </source>
</evidence>
<reference evidence="1 2" key="1">
    <citation type="journal article" date="2021" name="BMC Biol.">
        <title>Horizontally acquired antibacterial genes associated with adaptive radiation of ladybird beetles.</title>
        <authorList>
            <person name="Li H.S."/>
            <person name="Tang X.F."/>
            <person name="Huang Y.H."/>
            <person name="Xu Z.Y."/>
            <person name="Chen M.L."/>
            <person name="Du X.Y."/>
            <person name="Qiu B.Y."/>
            <person name="Chen P.T."/>
            <person name="Zhang W."/>
            <person name="Slipinski A."/>
            <person name="Escalona H.E."/>
            <person name="Waterhouse R.M."/>
            <person name="Zwick A."/>
            <person name="Pang H."/>
        </authorList>
    </citation>
    <scope>NUCLEOTIDE SEQUENCE [LARGE SCALE GENOMIC DNA]</scope>
    <source>
        <strain evidence="1">SYSU2018</strain>
    </source>
</reference>
<comment type="caution">
    <text evidence="1">The sequence shown here is derived from an EMBL/GenBank/DDBJ whole genome shotgun (WGS) entry which is preliminary data.</text>
</comment>
<protein>
    <submittedName>
        <fullName evidence="1">Uncharacterized protein</fullName>
    </submittedName>
</protein>